<dbReference type="Proteomes" id="UP000309594">
    <property type="component" value="Unassembled WGS sequence"/>
</dbReference>
<organism evidence="2 3">
    <name type="scientific">Pedobacter hiemivivus</name>
    <dbReference type="NCBI Taxonomy" id="2530454"/>
    <lineage>
        <taxon>Bacteria</taxon>
        <taxon>Pseudomonadati</taxon>
        <taxon>Bacteroidota</taxon>
        <taxon>Sphingobacteriia</taxon>
        <taxon>Sphingobacteriales</taxon>
        <taxon>Sphingobacteriaceae</taxon>
        <taxon>Pedobacter</taxon>
    </lineage>
</organism>
<evidence type="ECO:0000313" key="3">
    <source>
        <dbReference type="Proteomes" id="UP000309594"/>
    </source>
</evidence>
<evidence type="ECO:0000313" key="2">
    <source>
        <dbReference type="EMBL" id="TKC60155.1"/>
    </source>
</evidence>
<protein>
    <submittedName>
        <fullName evidence="2">Uncharacterized protein</fullName>
    </submittedName>
</protein>
<sequence length="85" mass="9260">MGLCSATDNREKNGNNLFFKSGGNGQTSPVTMEKKGNKGNEFFYNGNKYIANSLQTLKGRDDNDDRIGAFSGIFSLGESELSEIL</sequence>
<feature type="region of interest" description="Disordered" evidence="1">
    <location>
        <begin position="1"/>
        <end position="30"/>
    </location>
</feature>
<comment type="caution">
    <text evidence="2">The sequence shown here is derived from an EMBL/GenBank/DDBJ whole genome shotgun (WGS) entry which is preliminary data.</text>
</comment>
<dbReference type="EMBL" id="SWDX01000005">
    <property type="protein sequence ID" value="TKC60155.1"/>
    <property type="molecule type" value="Genomic_DNA"/>
</dbReference>
<reference evidence="2 3" key="1">
    <citation type="submission" date="2019-04" db="EMBL/GenBank/DDBJ databases">
        <title>Pedobacter sp. RP-1-16 sp. nov., isolated from Arctic soil.</title>
        <authorList>
            <person name="Dahal R.H."/>
            <person name="Kim D.-U."/>
        </authorList>
    </citation>
    <scope>NUCLEOTIDE SEQUENCE [LARGE SCALE GENOMIC DNA]</scope>
    <source>
        <strain evidence="2 3">RP-1-16</strain>
    </source>
</reference>
<evidence type="ECO:0000256" key="1">
    <source>
        <dbReference type="SAM" id="MobiDB-lite"/>
    </source>
</evidence>
<accession>A0A4U1G8J5</accession>
<gene>
    <name evidence="2" type="ORF">FBD94_14670</name>
</gene>
<dbReference type="RefSeq" id="WP_205945886.1">
    <property type="nucleotide sequence ID" value="NZ_SWDX01000005.1"/>
</dbReference>
<proteinExistence type="predicted"/>
<name>A0A4U1G8J5_9SPHI</name>
<dbReference type="AlphaFoldDB" id="A0A4U1G8J5"/>